<proteinExistence type="predicted"/>
<dbReference type="EMBL" id="KV441504">
    <property type="protein sequence ID" value="OAG13993.1"/>
    <property type="molecule type" value="Genomic_DNA"/>
</dbReference>
<dbReference type="GeneID" id="29111812"/>
<dbReference type="KEGG" id="aalt:CC77DRAFT_1026235"/>
<sequence>MKVFTITAISSLLTLTAALSPPYEPICETCVYTPNENKCDITTSCTYVWGHDNPHTPGPYYCACRHGYRTSRSIQRNLQLFSICYRHVTLTHPDRCDWV</sequence>
<feature type="signal peptide" evidence="1">
    <location>
        <begin position="1"/>
        <end position="18"/>
    </location>
</feature>
<accession>A0A177D2U7</accession>
<dbReference type="RefSeq" id="XP_018379414.1">
    <property type="nucleotide sequence ID" value="XM_018526218.1"/>
</dbReference>
<dbReference type="VEuPathDB" id="FungiDB:CC77DRAFT_1026235"/>
<gene>
    <name evidence="2" type="ORF">CC77DRAFT_1026235</name>
</gene>
<evidence type="ECO:0008006" key="4">
    <source>
        <dbReference type="Google" id="ProtNLM"/>
    </source>
</evidence>
<name>A0A177D2U7_ALTAL</name>
<keyword evidence="3" id="KW-1185">Reference proteome</keyword>
<evidence type="ECO:0000256" key="1">
    <source>
        <dbReference type="SAM" id="SignalP"/>
    </source>
</evidence>
<reference evidence="2 3" key="1">
    <citation type="submission" date="2016-05" db="EMBL/GenBank/DDBJ databases">
        <title>Comparative analysis of secretome profiles of manganese(II)-oxidizing ascomycete fungi.</title>
        <authorList>
            <consortium name="DOE Joint Genome Institute"/>
            <person name="Zeiner C.A."/>
            <person name="Purvine S.O."/>
            <person name="Zink E.M."/>
            <person name="Wu S."/>
            <person name="Pasa-Tolic L."/>
            <person name="Chaput D.L."/>
            <person name="Haridas S."/>
            <person name="Grigoriev I.V."/>
            <person name="Santelli C.M."/>
            <person name="Hansel C.M."/>
        </authorList>
    </citation>
    <scope>NUCLEOTIDE SEQUENCE [LARGE SCALE GENOMIC DNA]</scope>
    <source>
        <strain evidence="2 3">SRC1lrK2f</strain>
    </source>
</reference>
<keyword evidence="1" id="KW-0732">Signal</keyword>
<feature type="chain" id="PRO_5008058934" description="Extracellular membrane protein CFEM domain-containing protein" evidence="1">
    <location>
        <begin position="19"/>
        <end position="99"/>
    </location>
</feature>
<evidence type="ECO:0000313" key="3">
    <source>
        <dbReference type="Proteomes" id="UP000077248"/>
    </source>
</evidence>
<organism evidence="2 3">
    <name type="scientific">Alternaria alternata</name>
    <name type="common">Alternaria rot fungus</name>
    <name type="synonym">Torula alternata</name>
    <dbReference type="NCBI Taxonomy" id="5599"/>
    <lineage>
        <taxon>Eukaryota</taxon>
        <taxon>Fungi</taxon>
        <taxon>Dikarya</taxon>
        <taxon>Ascomycota</taxon>
        <taxon>Pezizomycotina</taxon>
        <taxon>Dothideomycetes</taxon>
        <taxon>Pleosporomycetidae</taxon>
        <taxon>Pleosporales</taxon>
        <taxon>Pleosporineae</taxon>
        <taxon>Pleosporaceae</taxon>
        <taxon>Alternaria</taxon>
        <taxon>Alternaria sect. Alternaria</taxon>
        <taxon>Alternaria alternata complex</taxon>
    </lineage>
</organism>
<dbReference type="AlphaFoldDB" id="A0A177D2U7"/>
<evidence type="ECO:0000313" key="2">
    <source>
        <dbReference type="EMBL" id="OAG13993.1"/>
    </source>
</evidence>
<protein>
    <recommendedName>
        <fullName evidence="4">Extracellular membrane protein CFEM domain-containing protein</fullName>
    </recommendedName>
</protein>
<dbReference type="Proteomes" id="UP000077248">
    <property type="component" value="Unassembled WGS sequence"/>
</dbReference>